<dbReference type="InterPro" id="IPR050061">
    <property type="entry name" value="MurCDEF_pg_biosynth"/>
</dbReference>
<dbReference type="InterPro" id="IPR004101">
    <property type="entry name" value="Mur_ligase_C"/>
</dbReference>
<feature type="domain" description="Mur ligase C-terminal" evidence="1">
    <location>
        <begin position="147"/>
        <end position="280"/>
    </location>
</feature>
<dbReference type="EMBL" id="CAFBOV010000069">
    <property type="protein sequence ID" value="CAB4994762.1"/>
    <property type="molecule type" value="Genomic_DNA"/>
</dbReference>
<feature type="domain" description="Mur ligase central" evidence="2">
    <location>
        <begin position="3"/>
        <end position="125"/>
    </location>
</feature>
<evidence type="ECO:0000259" key="1">
    <source>
        <dbReference type="Pfam" id="PF02875"/>
    </source>
</evidence>
<dbReference type="PANTHER" id="PTHR43445:SF3">
    <property type="entry name" value="UDP-N-ACETYLMURAMATE--L-ALANINE LIGASE"/>
    <property type="match status" value="1"/>
</dbReference>
<dbReference type="InterPro" id="IPR013221">
    <property type="entry name" value="Mur_ligase_cen"/>
</dbReference>
<dbReference type="Gene3D" id="3.40.1190.10">
    <property type="entry name" value="Mur-like, catalytic domain"/>
    <property type="match status" value="1"/>
</dbReference>
<evidence type="ECO:0000259" key="2">
    <source>
        <dbReference type="Pfam" id="PF08245"/>
    </source>
</evidence>
<protein>
    <submittedName>
        <fullName evidence="3">Unannotated protein</fullName>
    </submittedName>
</protein>
<dbReference type="AlphaFoldDB" id="A0A6J7NVX3"/>
<sequence length="297" mass="31968">MGAILTNVDIDHLDNFQTFDAIRESFKEFISKVNGPHVLCVDDPYCAEIAQQLGSITYSASLDDSKTESPVNADFVASEITFNNGAAQFKVSQNTATQTVPLGVVNIQLRGIHNVRNALGALVMAINLGASFTQAATALAKFGGVARRFDNHGTHRGITYVDDYAHLPNEISAVLAGARDKSDSWSRVVAVFQPNRFNRMSVISHLYANSFSDADLVVVTDIYASGTAAIAGVTGELVVNAIRSAHPNLKVIYQPKRSDLIEFLDGELKSGDLCISMGCGDIAMLPSELISRKLTSQ</sequence>
<dbReference type="Gene3D" id="3.90.190.20">
    <property type="entry name" value="Mur ligase, C-terminal domain"/>
    <property type="match status" value="1"/>
</dbReference>
<dbReference type="Pfam" id="PF08245">
    <property type="entry name" value="Mur_ligase_M"/>
    <property type="match status" value="1"/>
</dbReference>
<dbReference type="GO" id="GO:0016881">
    <property type="term" value="F:acid-amino acid ligase activity"/>
    <property type="evidence" value="ECO:0007669"/>
    <property type="project" value="InterPro"/>
</dbReference>
<organism evidence="3">
    <name type="scientific">freshwater metagenome</name>
    <dbReference type="NCBI Taxonomy" id="449393"/>
    <lineage>
        <taxon>unclassified sequences</taxon>
        <taxon>metagenomes</taxon>
        <taxon>ecological metagenomes</taxon>
    </lineage>
</organism>
<accession>A0A6J7NVX3</accession>
<dbReference type="InterPro" id="IPR036615">
    <property type="entry name" value="Mur_ligase_C_dom_sf"/>
</dbReference>
<evidence type="ECO:0000313" key="3">
    <source>
        <dbReference type="EMBL" id="CAB4994762.1"/>
    </source>
</evidence>
<dbReference type="GO" id="GO:0005524">
    <property type="term" value="F:ATP binding"/>
    <property type="evidence" value="ECO:0007669"/>
    <property type="project" value="InterPro"/>
</dbReference>
<name>A0A6J7NVX3_9ZZZZ</name>
<dbReference type="SUPFAM" id="SSF53623">
    <property type="entry name" value="MurD-like peptide ligases, catalytic domain"/>
    <property type="match status" value="1"/>
</dbReference>
<proteinExistence type="predicted"/>
<dbReference type="Pfam" id="PF02875">
    <property type="entry name" value="Mur_ligase_C"/>
    <property type="match status" value="1"/>
</dbReference>
<reference evidence="3" key="1">
    <citation type="submission" date="2020-05" db="EMBL/GenBank/DDBJ databases">
        <authorList>
            <person name="Chiriac C."/>
            <person name="Salcher M."/>
            <person name="Ghai R."/>
            <person name="Kavagutti S V."/>
        </authorList>
    </citation>
    <scope>NUCLEOTIDE SEQUENCE</scope>
</reference>
<dbReference type="SUPFAM" id="SSF53244">
    <property type="entry name" value="MurD-like peptide ligases, peptide-binding domain"/>
    <property type="match status" value="1"/>
</dbReference>
<gene>
    <name evidence="3" type="ORF">UFOPK4020_00468</name>
</gene>
<dbReference type="PANTHER" id="PTHR43445">
    <property type="entry name" value="UDP-N-ACETYLMURAMATE--L-ALANINE LIGASE-RELATED"/>
    <property type="match status" value="1"/>
</dbReference>
<dbReference type="InterPro" id="IPR036565">
    <property type="entry name" value="Mur-like_cat_sf"/>
</dbReference>